<protein>
    <submittedName>
        <fullName evidence="1">Uncharacterized protein</fullName>
    </submittedName>
</protein>
<organism evidence="1 2">
    <name type="scientific">Candidatus Kaiserbacteria bacterium RIFCSPHIGHO2_02_FULL_55_17</name>
    <dbReference type="NCBI Taxonomy" id="1798496"/>
    <lineage>
        <taxon>Bacteria</taxon>
        <taxon>Candidatus Kaiseribacteriota</taxon>
    </lineage>
</organism>
<proteinExistence type="predicted"/>
<name>A0A1F6DS12_9BACT</name>
<evidence type="ECO:0000313" key="1">
    <source>
        <dbReference type="EMBL" id="OGG64070.1"/>
    </source>
</evidence>
<comment type="caution">
    <text evidence="1">The sequence shown here is derived from an EMBL/GenBank/DDBJ whole genome shotgun (WGS) entry which is preliminary data.</text>
</comment>
<evidence type="ECO:0000313" key="2">
    <source>
        <dbReference type="Proteomes" id="UP000177232"/>
    </source>
</evidence>
<dbReference type="AlphaFoldDB" id="A0A1F6DS12"/>
<accession>A0A1F6DS12</accession>
<dbReference type="EMBL" id="MFLJ01000036">
    <property type="protein sequence ID" value="OGG64070.1"/>
    <property type="molecule type" value="Genomic_DNA"/>
</dbReference>
<dbReference type="Proteomes" id="UP000177232">
    <property type="component" value="Unassembled WGS sequence"/>
</dbReference>
<gene>
    <name evidence="1" type="ORF">A3C94_02685</name>
</gene>
<reference evidence="1 2" key="1">
    <citation type="journal article" date="2016" name="Nat. Commun.">
        <title>Thousands of microbial genomes shed light on interconnected biogeochemical processes in an aquifer system.</title>
        <authorList>
            <person name="Anantharaman K."/>
            <person name="Brown C.T."/>
            <person name="Hug L.A."/>
            <person name="Sharon I."/>
            <person name="Castelle C.J."/>
            <person name="Probst A.J."/>
            <person name="Thomas B.C."/>
            <person name="Singh A."/>
            <person name="Wilkins M.J."/>
            <person name="Karaoz U."/>
            <person name="Brodie E.L."/>
            <person name="Williams K.H."/>
            <person name="Hubbard S.S."/>
            <person name="Banfield J.F."/>
        </authorList>
    </citation>
    <scope>NUCLEOTIDE SEQUENCE [LARGE SCALE GENOMIC DNA]</scope>
</reference>
<sequence>MFPQQIPYDLLAMADKVYDALDAETQTQLVQLANLIPGFGVGNTDELKARMIHQIICTRGSVHSALILTGGNLPLKLSTQTVRQYVPIVLKKLSQQPTFRDFESFETWYLQEDARMGENLKEMCSGGSGLRPAAH</sequence>